<evidence type="ECO:0000256" key="4">
    <source>
        <dbReference type="ARBA" id="ARBA00022723"/>
    </source>
</evidence>
<dbReference type="UniPathway" id="UPA00060">
    <property type="reaction ID" value="UER00141"/>
</dbReference>
<dbReference type="Pfam" id="PF02581">
    <property type="entry name" value="TMP-TENI"/>
    <property type="match status" value="1"/>
</dbReference>
<feature type="domain" description="Thiamine phosphate synthase/TenI" evidence="12">
    <location>
        <begin position="11"/>
        <end position="178"/>
    </location>
</feature>
<protein>
    <recommendedName>
        <fullName evidence="10">Thiamine-phosphate synthase</fullName>
        <ecNumber evidence="10">2.5.1.3</ecNumber>
    </recommendedName>
    <alternativeName>
        <fullName evidence="10">Thiamine-phosphate pyrophosphorylase</fullName>
    </alternativeName>
</protein>
<evidence type="ECO:0000256" key="9">
    <source>
        <dbReference type="ARBA" id="ARBA00047883"/>
    </source>
</evidence>
<dbReference type="Proteomes" id="UP000005954">
    <property type="component" value="Unassembled WGS sequence"/>
</dbReference>
<keyword evidence="14" id="KW-1185">Reference proteome</keyword>
<comment type="catalytic activity">
    <reaction evidence="8 10">
        <text>2-(2-carboxy-4-methylthiazol-5-yl)ethyl phosphate + 4-amino-2-methyl-5-(diphosphooxymethyl)pyrimidine + 2 H(+) = thiamine phosphate + CO2 + diphosphate</text>
        <dbReference type="Rhea" id="RHEA:47848"/>
        <dbReference type="ChEBI" id="CHEBI:15378"/>
        <dbReference type="ChEBI" id="CHEBI:16526"/>
        <dbReference type="ChEBI" id="CHEBI:33019"/>
        <dbReference type="ChEBI" id="CHEBI:37575"/>
        <dbReference type="ChEBI" id="CHEBI:57841"/>
        <dbReference type="ChEBI" id="CHEBI:62890"/>
        <dbReference type="EC" id="2.5.1.3"/>
    </reaction>
</comment>
<dbReference type="HOGENOM" id="CLU_018272_3_3_5"/>
<comment type="catalytic activity">
    <reaction evidence="9 10">
        <text>2-[(2R,5Z)-2-carboxy-4-methylthiazol-5(2H)-ylidene]ethyl phosphate + 4-amino-2-methyl-5-(diphosphooxymethyl)pyrimidine + 2 H(+) = thiamine phosphate + CO2 + diphosphate</text>
        <dbReference type="Rhea" id="RHEA:47844"/>
        <dbReference type="ChEBI" id="CHEBI:15378"/>
        <dbReference type="ChEBI" id="CHEBI:16526"/>
        <dbReference type="ChEBI" id="CHEBI:33019"/>
        <dbReference type="ChEBI" id="CHEBI:37575"/>
        <dbReference type="ChEBI" id="CHEBI:57841"/>
        <dbReference type="ChEBI" id="CHEBI:62899"/>
        <dbReference type="EC" id="2.5.1.3"/>
    </reaction>
</comment>
<dbReference type="InterPro" id="IPR036206">
    <property type="entry name" value="ThiamineP_synth_sf"/>
</dbReference>
<organism evidence="13 14">
    <name type="scientific">Roseovarius nubinhibens (strain ATCC BAA-591 / DSM 15170 / ISM)</name>
    <dbReference type="NCBI Taxonomy" id="89187"/>
    <lineage>
        <taxon>Bacteria</taxon>
        <taxon>Pseudomonadati</taxon>
        <taxon>Pseudomonadota</taxon>
        <taxon>Alphaproteobacteria</taxon>
        <taxon>Rhodobacterales</taxon>
        <taxon>Roseobacteraceae</taxon>
        <taxon>Roseovarius</taxon>
    </lineage>
</organism>
<comment type="caution">
    <text evidence="13">The sequence shown here is derived from an EMBL/GenBank/DDBJ whole genome shotgun (WGS) entry which is preliminary data.</text>
</comment>
<evidence type="ECO:0000313" key="14">
    <source>
        <dbReference type="Proteomes" id="UP000005954"/>
    </source>
</evidence>
<dbReference type="GO" id="GO:0009229">
    <property type="term" value="P:thiamine diphosphate biosynthetic process"/>
    <property type="evidence" value="ECO:0007669"/>
    <property type="project" value="UniProtKB-UniPathway"/>
</dbReference>
<gene>
    <name evidence="13" type="ORF">ISM_10641</name>
</gene>
<proteinExistence type="inferred from homology"/>
<name>A3SR16_ROSNI</name>
<keyword evidence="4" id="KW-0479">Metal-binding</keyword>
<dbReference type="InterPro" id="IPR022998">
    <property type="entry name" value="ThiamineP_synth_TenI"/>
</dbReference>
<comment type="similarity">
    <text evidence="10">Belongs to the thiamine-phosphate synthase family.</text>
</comment>
<keyword evidence="6 10" id="KW-0784">Thiamine biosynthesis</keyword>
<evidence type="ECO:0000259" key="12">
    <source>
        <dbReference type="Pfam" id="PF02581"/>
    </source>
</evidence>
<dbReference type="EMBL" id="AALY01000003">
    <property type="protein sequence ID" value="EAP75575.1"/>
    <property type="molecule type" value="Genomic_DNA"/>
</dbReference>
<evidence type="ECO:0000256" key="11">
    <source>
        <dbReference type="RuleBase" id="RU004253"/>
    </source>
</evidence>
<keyword evidence="5" id="KW-0460">Magnesium</keyword>
<dbReference type="AlphaFoldDB" id="A3SR16"/>
<dbReference type="OrthoDB" id="9794842at2"/>
<dbReference type="InterPro" id="IPR013785">
    <property type="entry name" value="Aldolase_TIM"/>
</dbReference>
<dbReference type="GO" id="GO:0004789">
    <property type="term" value="F:thiamine-phosphate diphosphorylase activity"/>
    <property type="evidence" value="ECO:0007669"/>
    <property type="project" value="UniProtKB-EC"/>
</dbReference>
<dbReference type="Gene3D" id="3.20.20.70">
    <property type="entry name" value="Aldolase class I"/>
    <property type="match status" value="1"/>
</dbReference>
<evidence type="ECO:0000256" key="3">
    <source>
        <dbReference type="ARBA" id="ARBA00022679"/>
    </source>
</evidence>
<dbReference type="STRING" id="89187.ISM_10641"/>
<comment type="pathway">
    <text evidence="2 11">Cofactor biosynthesis; thiamine diphosphate biosynthesis; thiamine phosphate from 4-amino-2-methyl-5-diphosphomethylpyrimidine and 4-methyl-5-(2-phosphoethyl)-thiazole: step 1/1.</text>
</comment>
<dbReference type="NCBIfam" id="NF000734">
    <property type="entry name" value="PRK00043.1-5"/>
    <property type="match status" value="1"/>
</dbReference>
<dbReference type="PANTHER" id="PTHR20857">
    <property type="entry name" value="THIAMINE-PHOSPHATE PYROPHOSPHORYLASE"/>
    <property type="match status" value="1"/>
</dbReference>
<evidence type="ECO:0000256" key="10">
    <source>
        <dbReference type="RuleBase" id="RU003826"/>
    </source>
</evidence>
<dbReference type="GO" id="GO:0046872">
    <property type="term" value="F:metal ion binding"/>
    <property type="evidence" value="ECO:0007669"/>
    <property type="project" value="UniProtKB-KW"/>
</dbReference>
<evidence type="ECO:0000256" key="8">
    <source>
        <dbReference type="ARBA" id="ARBA00047851"/>
    </source>
</evidence>
<dbReference type="SUPFAM" id="SSF51391">
    <property type="entry name" value="Thiamin phosphate synthase"/>
    <property type="match status" value="1"/>
</dbReference>
<evidence type="ECO:0000313" key="13">
    <source>
        <dbReference type="EMBL" id="EAP75575.1"/>
    </source>
</evidence>
<dbReference type="eggNOG" id="COG0352">
    <property type="taxonomic scope" value="Bacteria"/>
</dbReference>
<evidence type="ECO:0000256" key="2">
    <source>
        <dbReference type="ARBA" id="ARBA00005165"/>
    </source>
</evidence>
<keyword evidence="3 10" id="KW-0808">Transferase</keyword>
<evidence type="ECO:0000256" key="5">
    <source>
        <dbReference type="ARBA" id="ARBA00022842"/>
    </source>
</evidence>
<sequence length="203" mass="22220">MDRFYLIVSDVLWLRALVPLGVRLVQLRIKDRDAAETRAQIRAAREVCAAHNCQLVVNDYWQIALEEGCDFVHLGQEDMDSADFTALRRAGVRFGLSTHDETELDRALDKGPAYVALGPVYPTLLKKMKWGPQGLDRVRDWKARAGKVPLVAIGGLTPERLPGVFAAGADSAAVVTDIQRAADPLARTAEWIAACDAADLTPA</sequence>
<comment type="catalytic activity">
    <reaction evidence="7 10">
        <text>4-methyl-5-(2-phosphooxyethyl)-thiazole + 4-amino-2-methyl-5-(diphosphooxymethyl)pyrimidine + H(+) = thiamine phosphate + diphosphate</text>
        <dbReference type="Rhea" id="RHEA:22328"/>
        <dbReference type="ChEBI" id="CHEBI:15378"/>
        <dbReference type="ChEBI" id="CHEBI:33019"/>
        <dbReference type="ChEBI" id="CHEBI:37575"/>
        <dbReference type="ChEBI" id="CHEBI:57841"/>
        <dbReference type="ChEBI" id="CHEBI:58296"/>
        <dbReference type="EC" id="2.5.1.3"/>
    </reaction>
</comment>
<dbReference type="CDD" id="cd00564">
    <property type="entry name" value="TMP_TenI"/>
    <property type="match status" value="1"/>
</dbReference>
<dbReference type="InterPro" id="IPR034291">
    <property type="entry name" value="TMP_synthase"/>
</dbReference>
<dbReference type="GO" id="GO:0005737">
    <property type="term" value="C:cytoplasm"/>
    <property type="evidence" value="ECO:0007669"/>
    <property type="project" value="TreeGrafter"/>
</dbReference>
<comment type="cofactor">
    <cofactor evidence="1">
        <name>Mg(2+)</name>
        <dbReference type="ChEBI" id="CHEBI:18420"/>
    </cofactor>
</comment>
<evidence type="ECO:0000256" key="6">
    <source>
        <dbReference type="ARBA" id="ARBA00022977"/>
    </source>
</evidence>
<dbReference type="EC" id="2.5.1.3" evidence="10"/>
<accession>A3SR16</accession>
<dbReference type="RefSeq" id="WP_009814138.1">
    <property type="nucleotide sequence ID" value="NZ_CH724156.1"/>
</dbReference>
<dbReference type="NCBIfam" id="TIGR00693">
    <property type="entry name" value="thiE"/>
    <property type="match status" value="1"/>
</dbReference>
<evidence type="ECO:0000256" key="1">
    <source>
        <dbReference type="ARBA" id="ARBA00001946"/>
    </source>
</evidence>
<dbReference type="PANTHER" id="PTHR20857:SF15">
    <property type="entry name" value="THIAMINE-PHOSPHATE SYNTHASE"/>
    <property type="match status" value="1"/>
</dbReference>
<dbReference type="GO" id="GO:0009228">
    <property type="term" value="P:thiamine biosynthetic process"/>
    <property type="evidence" value="ECO:0007669"/>
    <property type="project" value="UniProtKB-KW"/>
</dbReference>
<evidence type="ECO:0000256" key="7">
    <source>
        <dbReference type="ARBA" id="ARBA00047334"/>
    </source>
</evidence>
<reference evidence="13 14" key="1">
    <citation type="submission" date="2005-12" db="EMBL/GenBank/DDBJ databases">
        <authorList>
            <person name="Moran M.A."/>
            <person name="Ferriera S."/>
            <person name="Johnson J."/>
            <person name="Kravitz S."/>
            <person name="Halpern A."/>
            <person name="Remington K."/>
            <person name="Beeson K."/>
            <person name="Tran B."/>
            <person name="Rogers Y.-H."/>
            <person name="Friedman R."/>
            <person name="Venter J.C."/>
        </authorList>
    </citation>
    <scope>NUCLEOTIDE SEQUENCE [LARGE SCALE GENOMIC DNA]</scope>
    <source>
        <strain evidence="14">ATCC BAA-591 / DSM 15170 / ISM</strain>
    </source>
</reference>